<dbReference type="InterPro" id="IPR025714">
    <property type="entry name" value="Methyltranfer_dom"/>
</dbReference>
<dbReference type="GO" id="GO:0032259">
    <property type="term" value="P:methylation"/>
    <property type="evidence" value="ECO:0007669"/>
    <property type="project" value="UniProtKB-KW"/>
</dbReference>
<dbReference type="KEGG" id="ovb:NB640_06270"/>
<dbReference type="InterPro" id="IPR026170">
    <property type="entry name" value="FAM173A/B"/>
</dbReference>
<dbReference type="Proteomes" id="UP001156215">
    <property type="component" value="Chromosome"/>
</dbReference>
<dbReference type="SUPFAM" id="SSF53335">
    <property type="entry name" value="S-adenosyl-L-methionine-dependent methyltransferases"/>
    <property type="match status" value="1"/>
</dbReference>
<evidence type="ECO:0000256" key="1">
    <source>
        <dbReference type="ARBA" id="ARBA00022603"/>
    </source>
</evidence>
<reference evidence="5" key="1">
    <citation type="journal article" date="2022" name="Front. Microbiol.">
        <title>New perspectives on an old grouping: The genomic and phenotypic variability of Oxalobacter formigenes and the implications for calcium oxalate stone prevention.</title>
        <authorList>
            <person name="Chmiel J.A."/>
            <person name="Carr C."/>
            <person name="Stuivenberg G.A."/>
            <person name="Venema R."/>
            <person name="Chanyi R.M."/>
            <person name="Al K.F."/>
            <person name="Giguere D."/>
            <person name="Say H."/>
            <person name="Akouris P.P."/>
            <person name="Dominguez Romero S.A."/>
            <person name="Kwong A."/>
            <person name="Tai V."/>
            <person name="Koval S.F."/>
            <person name="Razvi H."/>
            <person name="Bjazevic J."/>
            <person name="Burton J.P."/>
        </authorList>
    </citation>
    <scope>NUCLEOTIDE SEQUENCE</scope>
    <source>
        <strain evidence="5">WoOx3</strain>
    </source>
</reference>
<dbReference type="EMBL" id="CP098242">
    <property type="protein sequence ID" value="WAW11230.1"/>
    <property type="molecule type" value="Genomic_DNA"/>
</dbReference>
<evidence type="ECO:0000313" key="5">
    <source>
        <dbReference type="EMBL" id="WAW11230.1"/>
    </source>
</evidence>
<dbReference type="RefSeq" id="WP_269310340.1">
    <property type="nucleotide sequence ID" value="NZ_CP098242.1"/>
</dbReference>
<gene>
    <name evidence="5" type="ORF">NB640_06270</name>
</gene>
<accession>A0A9E9M0Z6</accession>
<evidence type="ECO:0000259" key="4">
    <source>
        <dbReference type="Pfam" id="PF13847"/>
    </source>
</evidence>
<dbReference type="AlphaFoldDB" id="A0A9E9M0Z6"/>
<dbReference type="CDD" id="cd02440">
    <property type="entry name" value="AdoMet_MTases"/>
    <property type="match status" value="1"/>
</dbReference>
<feature type="domain" description="Methyltransferase" evidence="4">
    <location>
        <begin position="66"/>
        <end position="133"/>
    </location>
</feature>
<keyword evidence="6" id="KW-1185">Reference proteome</keyword>
<protein>
    <submittedName>
        <fullName evidence="5">Class I SAM-dependent methyltransferase</fullName>
    </submittedName>
</protein>
<dbReference type="Gene3D" id="3.40.50.150">
    <property type="entry name" value="Vaccinia Virus protein VP39"/>
    <property type="match status" value="1"/>
</dbReference>
<keyword evidence="3" id="KW-0949">S-adenosyl-L-methionine</keyword>
<dbReference type="InterPro" id="IPR029063">
    <property type="entry name" value="SAM-dependent_MTases_sf"/>
</dbReference>
<evidence type="ECO:0000313" key="6">
    <source>
        <dbReference type="Proteomes" id="UP001156215"/>
    </source>
</evidence>
<sequence length="213" mass="23195">MNGLRRPWLAMAVFFAASLLVCVFVVVSGKAQFGLEEVMGPKLDAGFIATYPEIVQGMLEIADVNKNDIVYDLGCGDGRIVIAAARDYGARGVGVDLNPKRVTEAIVNAKAAGVEDRVRFEIGNFFEVDFSDATVVMLYLPAELNLKLRPYIWKQLKVGARLVSHDNDMGPDWPPEKMAQVGNKGVFMWTITEAQKAAVADVNLPARSSGSET</sequence>
<dbReference type="PANTHER" id="PTHR13610">
    <property type="entry name" value="METHYLTRANSFERASE DOMAIN-CONTAINING PROTEIN"/>
    <property type="match status" value="1"/>
</dbReference>
<organism evidence="5 6">
    <name type="scientific">Oxalobacter vibrioformis</name>
    <dbReference type="NCBI Taxonomy" id="933080"/>
    <lineage>
        <taxon>Bacteria</taxon>
        <taxon>Pseudomonadati</taxon>
        <taxon>Pseudomonadota</taxon>
        <taxon>Betaproteobacteria</taxon>
        <taxon>Burkholderiales</taxon>
        <taxon>Oxalobacteraceae</taxon>
        <taxon>Oxalobacter</taxon>
    </lineage>
</organism>
<keyword evidence="1 5" id="KW-0489">Methyltransferase</keyword>
<dbReference type="Pfam" id="PF13847">
    <property type="entry name" value="Methyltransf_31"/>
    <property type="match status" value="1"/>
</dbReference>
<dbReference type="PANTHER" id="PTHR13610:SF11">
    <property type="entry name" value="METHYLTRANSFERASE DOMAIN-CONTAINING PROTEIN"/>
    <property type="match status" value="1"/>
</dbReference>
<keyword evidence="2" id="KW-0808">Transferase</keyword>
<name>A0A9E9M0Z6_9BURK</name>
<evidence type="ECO:0000256" key="2">
    <source>
        <dbReference type="ARBA" id="ARBA00022679"/>
    </source>
</evidence>
<proteinExistence type="predicted"/>
<dbReference type="GO" id="GO:0016279">
    <property type="term" value="F:protein-lysine N-methyltransferase activity"/>
    <property type="evidence" value="ECO:0007669"/>
    <property type="project" value="InterPro"/>
</dbReference>
<evidence type="ECO:0000256" key="3">
    <source>
        <dbReference type="ARBA" id="ARBA00022691"/>
    </source>
</evidence>